<comment type="caution">
    <text evidence="2">The sequence shown here is derived from an EMBL/GenBank/DDBJ whole genome shotgun (WGS) entry which is preliminary data.</text>
</comment>
<evidence type="ECO:0000313" key="2">
    <source>
        <dbReference type="EMBL" id="MFB9210660.1"/>
    </source>
</evidence>
<dbReference type="InterPro" id="IPR023210">
    <property type="entry name" value="NADP_OxRdtase_dom"/>
</dbReference>
<dbReference type="PANTHER" id="PTHR42686:SF1">
    <property type="entry name" value="GH17980P-RELATED"/>
    <property type="match status" value="1"/>
</dbReference>
<dbReference type="InterPro" id="IPR020471">
    <property type="entry name" value="AKR"/>
</dbReference>
<feature type="domain" description="NADP-dependent oxidoreductase" evidence="1">
    <location>
        <begin position="16"/>
        <end position="333"/>
    </location>
</feature>
<proteinExistence type="predicted"/>
<evidence type="ECO:0000259" key="1">
    <source>
        <dbReference type="Pfam" id="PF00248"/>
    </source>
</evidence>
<sequence length="344" mass="38572">MKLKPLGKTGIQVPAIVFGTSALGNLFKVLDPEVKLDIVRESIRFTQPQTVFDSAGKYGAGLALEALGKSLKALEIPKENVVISNKLGWVRSPLVGYEPQFEPGIWKGLKYDAVQKISYEGILRCFEEGNELLQGYVPQLVSVHDPDEYLAQAKNPEEEARLFEDILEAYRALEDLKKQGLVKGIGVGAKDWKIIPRIYEHVNLDWVMFANSMTIISHPKELLDFMQKLSDQGVGIINSAIFQSGFLVGGDHYDYQLIHPDTEESKRKFDWRDQFFQVCKEFEIAPAHACVQFGLSAPGVSSVALSTTESSKVKRNVIATEQKLPEAFWSELKNRSLLHEYSPV</sequence>
<reference evidence="2 3" key="1">
    <citation type="submission" date="2024-09" db="EMBL/GenBank/DDBJ databases">
        <authorList>
            <person name="Sun Q."/>
            <person name="Mori K."/>
        </authorList>
    </citation>
    <scope>NUCLEOTIDE SEQUENCE [LARGE SCALE GENOMIC DNA]</scope>
    <source>
        <strain evidence="2 3">CECT 7682</strain>
    </source>
</reference>
<name>A0ABV5J1I6_9BACT</name>
<accession>A0ABV5J1I6</accession>
<dbReference type="Pfam" id="PF00248">
    <property type="entry name" value="Aldo_ket_red"/>
    <property type="match status" value="1"/>
</dbReference>
<dbReference type="PANTHER" id="PTHR42686">
    <property type="entry name" value="GH17980P-RELATED"/>
    <property type="match status" value="1"/>
</dbReference>
<dbReference type="Gene3D" id="3.20.20.100">
    <property type="entry name" value="NADP-dependent oxidoreductase domain"/>
    <property type="match status" value="1"/>
</dbReference>
<dbReference type="Proteomes" id="UP001589654">
    <property type="component" value="Unassembled WGS sequence"/>
</dbReference>
<keyword evidence="3" id="KW-1185">Reference proteome</keyword>
<evidence type="ECO:0000313" key="3">
    <source>
        <dbReference type="Proteomes" id="UP001589654"/>
    </source>
</evidence>
<dbReference type="RefSeq" id="WP_290246908.1">
    <property type="nucleotide sequence ID" value="NZ_JAUFQT010000001.1"/>
</dbReference>
<organism evidence="2 3">
    <name type="scientific">Echinicola jeungdonensis</name>
    <dbReference type="NCBI Taxonomy" id="709343"/>
    <lineage>
        <taxon>Bacteria</taxon>
        <taxon>Pseudomonadati</taxon>
        <taxon>Bacteroidota</taxon>
        <taxon>Cytophagia</taxon>
        <taxon>Cytophagales</taxon>
        <taxon>Cyclobacteriaceae</taxon>
        <taxon>Echinicola</taxon>
    </lineage>
</organism>
<dbReference type="SUPFAM" id="SSF51430">
    <property type="entry name" value="NAD(P)-linked oxidoreductase"/>
    <property type="match status" value="1"/>
</dbReference>
<gene>
    <name evidence="2" type="ORF">ACFFUR_02495</name>
</gene>
<protein>
    <submittedName>
        <fullName evidence="2">Aldo/keto reductase</fullName>
    </submittedName>
</protein>
<dbReference type="InterPro" id="IPR036812">
    <property type="entry name" value="NAD(P)_OxRdtase_dom_sf"/>
</dbReference>
<dbReference type="EMBL" id="JBHMEW010000008">
    <property type="protein sequence ID" value="MFB9210660.1"/>
    <property type="molecule type" value="Genomic_DNA"/>
</dbReference>
<dbReference type="CDD" id="cd19152">
    <property type="entry name" value="AKR_AKR15A"/>
    <property type="match status" value="1"/>
</dbReference>